<keyword evidence="2" id="KW-1185">Reference proteome</keyword>
<evidence type="ECO:0000313" key="1">
    <source>
        <dbReference type="EMBL" id="KAK9861408.1"/>
    </source>
</evidence>
<comment type="caution">
    <text evidence="1">The sequence shown here is derived from an EMBL/GenBank/DDBJ whole genome shotgun (WGS) entry which is preliminary data.</text>
</comment>
<reference evidence="1 2" key="1">
    <citation type="journal article" date="2024" name="Nat. Commun.">
        <title>Phylogenomics reveals the evolutionary origins of lichenization in chlorophyte algae.</title>
        <authorList>
            <person name="Puginier C."/>
            <person name="Libourel C."/>
            <person name="Otte J."/>
            <person name="Skaloud P."/>
            <person name="Haon M."/>
            <person name="Grisel S."/>
            <person name="Petersen M."/>
            <person name="Berrin J.G."/>
            <person name="Delaux P.M."/>
            <person name="Dal Grande F."/>
            <person name="Keller J."/>
        </authorList>
    </citation>
    <scope>NUCLEOTIDE SEQUENCE [LARGE SCALE GENOMIC DNA]</scope>
    <source>
        <strain evidence="1 2">SAG 2523</strain>
    </source>
</reference>
<proteinExistence type="predicted"/>
<gene>
    <name evidence="1" type="ORF">WJX84_005343</name>
</gene>
<sequence length="507" mass="54022">MWRLEPDAFLGDDLFLRPVEKFVSYVCTAATRAVGRVAAAGVAFSSEGERVDAKASRNREARIEQNDIREVRETMASLAAFLQLLHRAASPSRHLLLVQRTVLEGLQQIHAASQQHALASAARSSVQRMPQNPLHGMHAMPEVWHACEALAQLTEVDVLAGTVVSETVLFMWQNDAWGQADQAAGLKSDFMNIFVEVAAVSHRSLWLFEQLLKHAAALSGLDQGFSDNEFAGLMGALVAIADAAGLLQDANAAHVLSPLLQVTPMMAASAKPEARITIQDVSTLAISFMSGMARREAVCTAVSVSLAGLQQKCSTGGPGIVMGFGLMTLSCLQMEDLPAERTDVEVWEGVMPRQLAAQLAWVCKTGCLPARSAAHAMLCALLQKTAAPLPSPQAALLLSAVWHEAVLAGNTCAEFEGMQGVLVEVVTRCLPEVLPHALQCILALRLEATKGASLELGHDLPPHGLVMLSEGAIAACSARAAQAHLGPAQLCYLLSMTQAAATSLKER</sequence>
<name>A0AAW1SXJ1_9CHLO</name>
<dbReference type="EMBL" id="JALJOV010000765">
    <property type="protein sequence ID" value="KAK9861408.1"/>
    <property type="molecule type" value="Genomic_DNA"/>
</dbReference>
<organism evidence="1 2">
    <name type="scientific">Apatococcus fuscideae</name>
    <dbReference type="NCBI Taxonomy" id="2026836"/>
    <lineage>
        <taxon>Eukaryota</taxon>
        <taxon>Viridiplantae</taxon>
        <taxon>Chlorophyta</taxon>
        <taxon>core chlorophytes</taxon>
        <taxon>Trebouxiophyceae</taxon>
        <taxon>Chlorellales</taxon>
        <taxon>Chlorellaceae</taxon>
        <taxon>Apatococcus</taxon>
    </lineage>
</organism>
<feature type="non-terminal residue" evidence="1">
    <location>
        <position position="507"/>
    </location>
</feature>
<accession>A0AAW1SXJ1</accession>
<dbReference type="Proteomes" id="UP001485043">
    <property type="component" value="Unassembled WGS sequence"/>
</dbReference>
<dbReference type="AlphaFoldDB" id="A0AAW1SXJ1"/>
<protein>
    <submittedName>
        <fullName evidence="1">Uncharacterized protein</fullName>
    </submittedName>
</protein>
<evidence type="ECO:0000313" key="2">
    <source>
        <dbReference type="Proteomes" id="UP001485043"/>
    </source>
</evidence>